<dbReference type="PANTHER" id="PTHR45615">
    <property type="entry name" value="MYOSIN HEAVY CHAIN, NON-MUSCLE"/>
    <property type="match status" value="1"/>
</dbReference>
<organism evidence="3 4">
    <name type="scientific">Giardia intestinalis (strain P15)</name>
    <name type="common">Giardia lamblia</name>
    <dbReference type="NCBI Taxonomy" id="658858"/>
    <lineage>
        <taxon>Eukaryota</taxon>
        <taxon>Metamonada</taxon>
        <taxon>Diplomonadida</taxon>
        <taxon>Hexamitidae</taxon>
        <taxon>Giardiinae</taxon>
        <taxon>Giardia</taxon>
    </lineage>
</organism>
<feature type="compositionally biased region" description="Low complexity" evidence="2">
    <location>
        <begin position="1656"/>
        <end position="1665"/>
    </location>
</feature>
<feature type="coiled-coil region" evidence="1">
    <location>
        <begin position="1021"/>
        <end position="1107"/>
    </location>
</feature>
<dbReference type="EMBL" id="ACVC01000074">
    <property type="protein sequence ID" value="EFO64677.1"/>
    <property type="molecule type" value="Genomic_DNA"/>
</dbReference>
<sequence length="1811" mass="203262">MKRGDLPEACVQLISLGEVHIQEVRQHKHVLGTMEAALKDQTEKELLLERTQNALEAKLSRMETELRHLRSQNEAKTTELLLLKQTMATQSATMDEAFQENYDKLERCLLERDEEIGRLQEIITDRDRVIATSQAQVAEQKKDLQLMHEINEKAIALSAKVDACIRERANMEALLVEKDTKIQELHNIIMDMGEKSLRDKQTEDLEVYKRVATNSISLGPDVPLEKSIRFSTRIEVIEEGENGLIERKQQELKKRRRRVSKVSLGDSGASASDNGVSASTTDIEYEYVDSDSESSNDITKETIHRKPIHTATQTEHNLKIHKILQVSNEDDKDLIMELKRALLIKIREIYKIKLGLGIVNTIQDEILKSDLFNSDVVEALVLQSHKDGLWEQDLELMRALTTQNYKPISNIEQPELKSNEKSDIHINRNAIKSLVSLLPVSIPDSLWEIRCNQAMMRQHELEAEIHRLGRLNSRLCADIHAIITEQDSMYKIVKDSKDTRGKQKLSTSINKSQAITESHSDASTLSTHSAIVSRMNTHISSILNPPLSSGHGGHLLKILNSMVDSKKTTEFFYDTAVRYRSICYNVLEQFYSKGCLPYQGVKDDWSSSHELSLLINDLTAARNRIIMLAERIDELTAENELLQHQVNLQARISLQDLSSLDTEDSTEALYARCMVAEGLVSMYSSLLLQGHGLRCREMEESLRLFNEENDLLLTKAILQANKQASSAAHASSISVRNSFQHDSTALQLAFLSVKRCAEALLEGEASYRICNSLALILESETPTEYTSRLAAAGIIYDEVPPQQVDQARGPGSAPAKLSAVEHARKSLTQQSAWQKGRAEGGVIIRPSEGLQAELQACFAESKAFNNLSVDDKKVELRALKLRLQGMKSRISSLCEGLGEIITLPPLTDNAAGDFSKLTVPSTHSTTHTGNSFFHQTLHEDVSMLGTQESGMLILSSSKRIVSACERRISTLEQLNTELADRVYREVTRLSLRLGAIRFICCKKDKIRSNLSNIRSLYTQALRSFKATEEGLRQQLAEAKEINTKLEKELQLHSKKKETLSALVQCDILQETEYEALNASIRKLKDEKQELMNQVLALQTENTRLQNEHKDIAGLRVRLQKLYNAYTGSAQSCKAIVEGYAVEVEKRIQYHRLQSLQVTSNEHGKGVSVKVPSSERQFDVQDLLLSGVRLESEGVAEAYRARLGDTLGRIFSKFNRMSDRFTILHEKVLQLQQENEDLREKLFSASIPTEAGQHQNEDKLSEKPSSSLQMCSDSIADEKLSLSFLDLLETANGPMSASSVQNLMRNKIRLLQEELLSAKKQISEFSGSQSNRSASSIGCQVSLVNLDAPMDSSITTPAMLHFVRSPTSLRRSDTFDKTVTVSVQTTIVHTSYKSSQSDLFHTDIVSRIEYEDLATRLHNLSALNSKINTSMPPDVALSLYTDSITTMTTGIGTQTPRFECQNCKNMQDMLTAAQLEVEEVKEEMRIRAREADCELLQVKAKLESAMESIQLKVDKCNMLERLLRDENAKVKGFMQQIADMQERDRSHEGALSNIQAILKAEHANSLAKKDKKLTELQKNLEGVIAANEKLQVKNKSLHADVVRLKKDLDARRSAPSTKSPAVLAKAEEIETLNKELTVAKGRIRTLISELRAAKQTIQQQQRQQEAQRSHPALQPSPRADLQAQPLRPQSARAPYTLSASDQHIPAKDRPLPRSSSVGSFTLSRTPVEPGPMLASREPTSPRLPGSIERAVSSELRNIDYMIKQYEKYPNLEDAAPNHIYHEPTSGLILDESDRRHLLGALSDEDISAILTM</sequence>
<reference evidence="3 4" key="1">
    <citation type="journal article" date="2010" name="BMC Genomics">
        <title>Genome analysis and comparative genomics of a Giardia intestinalis assemblage E isolate.</title>
        <authorList>
            <person name="Jerlstrom-Hultqvist J."/>
            <person name="Franzen O."/>
            <person name="Ankarklev J."/>
            <person name="Xu F."/>
            <person name="Nohynkova E."/>
            <person name="Andersson J.O."/>
            <person name="Svard S.G."/>
            <person name="Andersson B."/>
        </authorList>
    </citation>
    <scope>NUCLEOTIDE SEQUENCE [LARGE SCALE GENOMIC DNA]</scope>
    <source>
        <strain evidence="3 4">P15</strain>
    </source>
</reference>
<evidence type="ECO:0008006" key="5">
    <source>
        <dbReference type="Google" id="ProtNLM"/>
    </source>
</evidence>
<proteinExistence type="predicted"/>
<feature type="coiled-coil region" evidence="1">
    <location>
        <begin position="618"/>
        <end position="645"/>
    </location>
</feature>
<evidence type="ECO:0000313" key="4">
    <source>
        <dbReference type="Proteomes" id="UP000008974"/>
    </source>
</evidence>
<dbReference type="OMA" id="CIRERAN"/>
<gene>
    <name evidence="3" type="ORF">GLP15_1500</name>
</gene>
<dbReference type="Proteomes" id="UP000008974">
    <property type="component" value="Unassembled WGS sequence"/>
</dbReference>
<evidence type="ECO:0000256" key="1">
    <source>
        <dbReference type="SAM" id="Coils"/>
    </source>
</evidence>
<keyword evidence="1" id="KW-0175">Coiled coil</keyword>
<evidence type="ECO:0000256" key="2">
    <source>
        <dbReference type="SAM" id="MobiDB-lite"/>
    </source>
</evidence>
<feature type="coiled-coil region" evidence="1">
    <location>
        <begin position="52"/>
        <end position="79"/>
    </location>
</feature>
<feature type="region of interest" description="Disordered" evidence="2">
    <location>
        <begin position="256"/>
        <end position="277"/>
    </location>
</feature>
<feature type="compositionally biased region" description="Polar residues" evidence="2">
    <location>
        <begin position="1712"/>
        <end position="1723"/>
    </location>
</feature>
<dbReference type="OrthoDB" id="10255522at2759"/>
<comment type="caution">
    <text evidence="3">The sequence shown here is derived from an EMBL/GenBank/DDBJ whole genome shotgun (WGS) entry which is preliminary data.</text>
</comment>
<name>E1EYP0_GIAIA</name>
<evidence type="ECO:0000313" key="3">
    <source>
        <dbReference type="EMBL" id="EFO64677.1"/>
    </source>
</evidence>
<protein>
    <recommendedName>
        <fullName evidence="5">Coiled-coil protein</fullName>
    </recommendedName>
</protein>
<dbReference type="VEuPathDB" id="GiardiaDB:GLP15_1500"/>
<feature type="region of interest" description="Disordered" evidence="2">
    <location>
        <begin position="1656"/>
        <end position="1744"/>
    </location>
</feature>
<dbReference type="PANTHER" id="PTHR45615:SF80">
    <property type="entry name" value="GRIP DOMAIN-CONTAINING PROTEIN"/>
    <property type="match status" value="1"/>
</dbReference>
<accession>E1EYP0</accession>
<feature type="region of interest" description="Disordered" evidence="2">
    <location>
        <begin position="1245"/>
        <end position="1265"/>
    </location>
</feature>